<sequence>MSNTIFNINSNIKAAGLIVDTISSGSVDLDDTASSFNLSLISTSAPVLTANRTLTLDVSNANRTINVNGNITTGGSLSTTGNFSTANTFSTGGTFSTASSFTTSGANALTLTTIGPTNVTLPTSGTLMAVPGAATWTILMQSTGTTTYSVLTTSHYYTVIGAIVECEVNLSYTQTAGTAGNVSFSLPVIIVTDGNYRSGGVVSWQDCLTFASGYLSCYLIGNNNFVYITNVVSGSTSILQDTAFAASGTIVFSFKYVHG</sequence>
<dbReference type="EMBL" id="KY684122">
    <property type="protein sequence ID" value="ARF12671.1"/>
    <property type="molecule type" value="Genomic_DNA"/>
</dbReference>
<organism evidence="1">
    <name type="scientific">Klosneuvirus KNV1</name>
    <dbReference type="NCBI Taxonomy" id="1977640"/>
    <lineage>
        <taxon>Viruses</taxon>
        <taxon>Varidnaviria</taxon>
        <taxon>Bamfordvirae</taxon>
        <taxon>Nucleocytoviricota</taxon>
        <taxon>Megaviricetes</taxon>
        <taxon>Imitervirales</taxon>
        <taxon>Mimiviridae</taxon>
        <taxon>Klosneuvirinae</taxon>
        <taxon>Klosneuvirus</taxon>
    </lineage>
</organism>
<name>A0A1V0SLY3_9VIRU</name>
<protein>
    <submittedName>
        <fullName evidence="1">Uncharacterized protein</fullName>
    </submittedName>
</protein>
<gene>
    <name evidence="1" type="ORF">Klosneuvirus_15_2</name>
</gene>
<accession>A0A1V0SLY3</accession>
<evidence type="ECO:0000313" key="1">
    <source>
        <dbReference type="EMBL" id="ARF12671.1"/>
    </source>
</evidence>
<reference evidence="1" key="1">
    <citation type="journal article" date="2017" name="Science">
        <title>Giant viruses with an expanded complement of translation system components.</title>
        <authorList>
            <person name="Schulz F."/>
            <person name="Yutin N."/>
            <person name="Ivanova N.N."/>
            <person name="Ortega D.R."/>
            <person name="Lee T.K."/>
            <person name="Vierheilig J."/>
            <person name="Daims H."/>
            <person name="Horn M."/>
            <person name="Wagner M."/>
            <person name="Jensen G.J."/>
            <person name="Kyrpides N.C."/>
            <person name="Koonin E.V."/>
            <person name="Woyke T."/>
        </authorList>
    </citation>
    <scope>NUCLEOTIDE SEQUENCE</scope>
    <source>
        <strain evidence="1">KNV1</strain>
    </source>
</reference>
<proteinExistence type="predicted"/>